<protein>
    <recommendedName>
        <fullName evidence="5">MYND-type domain-containing protein</fullName>
    </recommendedName>
</protein>
<evidence type="ECO:0000256" key="4">
    <source>
        <dbReference type="PROSITE-ProRule" id="PRU00134"/>
    </source>
</evidence>
<feature type="domain" description="MYND-type" evidence="5">
    <location>
        <begin position="8"/>
        <end position="53"/>
    </location>
</feature>
<name>A0A6A5K512_9PLEO</name>
<dbReference type="Gene3D" id="6.10.140.2220">
    <property type="match status" value="1"/>
</dbReference>
<evidence type="ECO:0000313" key="6">
    <source>
        <dbReference type="EMBL" id="KAF1831410.1"/>
    </source>
</evidence>
<proteinExistence type="predicted"/>
<accession>A0A6A5K512</accession>
<dbReference type="OrthoDB" id="5282002at2759"/>
<evidence type="ECO:0000256" key="1">
    <source>
        <dbReference type="ARBA" id="ARBA00022723"/>
    </source>
</evidence>
<dbReference type="PROSITE" id="PS50865">
    <property type="entry name" value="ZF_MYND_2"/>
    <property type="match status" value="1"/>
</dbReference>
<evidence type="ECO:0000313" key="7">
    <source>
        <dbReference type="Proteomes" id="UP000800040"/>
    </source>
</evidence>
<reference evidence="6" key="1">
    <citation type="submission" date="2020-01" db="EMBL/GenBank/DDBJ databases">
        <authorList>
            <consortium name="DOE Joint Genome Institute"/>
            <person name="Haridas S."/>
            <person name="Albert R."/>
            <person name="Binder M."/>
            <person name="Bloem J."/>
            <person name="Labutti K."/>
            <person name="Salamov A."/>
            <person name="Andreopoulos B."/>
            <person name="Baker S.E."/>
            <person name="Barry K."/>
            <person name="Bills G."/>
            <person name="Bluhm B.H."/>
            <person name="Cannon C."/>
            <person name="Castanera R."/>
            <person name="Culley D.E."/>
            <person name="Daum C."/>
            <person name="Ezra D."/>
            <person name="Gonzalez J.B."/>
            <person name="Henrissat B."/>
            <person name="Kuo A."/>
            <person name="Liang C."/>
            <person name="Lipzen A."/>
            <person name="Lutzoni F."/>
            <person name="Magnuson J."/>
            <person name="Mondo S."/>
            <person name="Nolan M."/>
            <person name="Ohm R."/>
            <person name="Pangilinan J."/>
            <person name="Park H.-J."/>
            <person name="Ramirez L."/>
            <person name="Alfaro M."/>
            <person name="Sun H."/>
            <person name="Tritt A."/>
            <person name="Yoshinaga Y."/>
            <person name="Zwiers L.-H."/>
            <person name="Turgeon B.G."/>
            <person name="Goodwin S.B."/>
            <person name="Spatafora J.W."/>
            <person name="Crous P.W."/>
            <person name="Grigoriev I.V."/>
        </authorList>
    </citation>
    <scope>NUCLEOTIDE SEQUENCE</scope>
    <source>
        <strain evidence="6">P77</strain>
    </source>
</reference>
<keyword evidence="3" id="KW-0862">Zinc</keyword>
<evidence type="ECO:0000256" key="3">
    <source>
        <dbReference type="ARBA" id="ARBA00022833"/>
    </source>
</evidence>
<dbReference type="InterPro" id="IPR002893">
    <property type="entry name" value="Znf_MYND"/>
</dbReference>
<organism evidence="6 7">
    <name type="scientific">Decorospora gaudefroyi</name>
    <dbReference type="NCBI Taxonomy" id="184978"/>
    <lineage>
        <taxon>Eukaryota</taxon>
        <taxon>Fungi</taxon>
        <taxon>Dikarya</taxon>
        <taxon>Ascomycota</taxon>
        <taxon>Pezizomycotina</taxon>
        <taxon>Dothideomycetes</taxon>
        <taxon>Pleosporomycetidae</taxon>
        <taxon>Pleosporales</taxon>
        <taxon>Pleosporineae</taxon>
        <taxon>Pleosporaceae</taxon>
        <taxon>Decorospora</taxon>
    </lineage>
</organism>
<sequence>MSSVPTVPLRCANQTLDNPCALQGSSVCSRCKLVSYCGPACQRLHWSTHKVKCNSPLNKASWMPDWDRNNRAPAWASGEAATNFHNPFGSNKYLWGNTPAMDIARIPENEGLGYDKDMSFLFAASGDLRSVIRTIRSLPESLGQNFKITINDWDFDVAARSAIMLLFAFASLDENESEHASYAHAAESLIHLWYSAFIPHSLFCSVQTKVGKLLHDDTTHTVQVVHDQMIKKTWSFPRDKTLCITLRADQWPKLDGFLEIPAGLTEQSAREVRAAVVMSPERADYRDRWYFKDAYPSMRVAKQQFRDDGILLPFGHPRAEFTVPNPTMFQSPDCWPFDDQANPMGGWSITDVYKTPWPTHRDEYGKLFAYLREEFETFFHRLTTLRVHLQLLNVDANVLPKLLTSKSYDRIEVSNISDAGYMGTHRTLSLFAPLLQHKTQNVHATMITCYLNAVMETMKMAEAYTFPEFDFLERLMPQGCDQAKMMRNGAEFYKVWDCRTLALDSDRFFNMYMEIEDFEGAARDAGVTMKKKNTVVESWPCRMKAKLGDPGAQEEFDLLLSSTSTGVEHYVEWLSGE</sequence>
<dbReference type="Pfam" id="PF01753">
    <property type="entry name" value="zf-MYND"/>
    <property type="match status" value="1"/>
</dbReference>
<dbReference type="AlphaFoldDB" id="A0A6A5K512"/>
<keyword evidence="2 4" id="KW-0863">Zinc-finger</keyword>
<keyword evidence="1" id="KW-0479">Metal-binding</keyword>
<keyword evidence="7" id="KW-1185">Reference proteome</keyword>
<dbReference type="EMBL" id="ML975364">
    <property type="protein sequence ID" value="KAF1831410.1"/>
    <property type="molecule type" value="Genomic_DNA"/>
</dbReference>
<gene>
    <name evidence="6" type="ORF">BDW02DRAFT_531923</name>
</gene>
<evidence type="ECO:0000259" key="5">
    <source>
        <dbReference type="PROSITE" id="PS50865"/>
    </source>
</evidence>
<evidence type="ECO:0000256" key="2">
    <source>
        <dbReference type="ARBA" id="ARBA00022771"/>
    </source>
</evidence>
<dbReference type="GO" id="GO:0008270">
    <property type="term" value="F:zinc ion binding"/>
    <property type="evidence" value="ECO:0007669"/>
    <property type="project" value="UniProtKB-KW"/>
</dbReference>
<dbReference type="InterPro" id="IPR027974">
    <property type="entry name" value="DUF4470"/>
</dbReference>
<dbReference type="SUPFAM" id="SSF144232">
    <property type="entry name" value="HIT/MYND zinc finger-like"/>
    <property type="match status" value="1"/>
</dbReference>
<dbReference type="Pfam" id="PF14737">
    <property type="entry name" value="DUF4470"/>
    <property type="match status" value="1"/>
</dbReference>
<dbReference type="Proteomes" id="UP000800040">
    <property type="component" value="Unassembled WGS sequence"/>
</dbReference>